<proteinExistence type="predicted"/>
<evidence type="ECO:0000313" key="2">
    <source>
        <dbReference type="Proteomes" id="UP001256711"/>
    </source>
</evidence>
<reference evidence="1" key="1">
    <citation type="submission" date="2023-03" db="EMBL/GenBank/DDBJ databases">
        <authorList>
            <person name="Shen W."/>
            <person name="Cai J."/>
        </authorList>
    </citation>
    <scope>NUCLEOTIDE SEQUENCE</scope>
    <source>
        <strain evidence="1">B226-2</strain>
    </source>
</reference>
<dbReference type="AlphaFoldDB" id="A0AAW8TZF9"/>
<dbReference type="EMBL" id="JARQBJ010000002">
    <property type="protein sequence ID" value="MDT2810066.1"/>
    <property type="molecule type" value="Genomic_DNA"/>
</dbReference>
<name>A0AAW8TZF9_9ENTE</name>
<gene>
    <name evidence="1" type="ORF">P7H43_06185</name>
</gene>
<organism evidence="1 2">
    <name type="scientific">Enterococcus asini</name>
    <dbReference type="NCBI Taxonomy" id="57732"/>
    <lineage>
        <taxon>Bacteria</taxon>
        <taxon>Bacillati</taxon>
        <taxon>Bacillota</taxon>
        <taxon>Bacilli</taxon>
        <taxon>Lactobacillales</taxon>
        <taxon>Enterococcaceae</taxon>
        <taxon>Enterococcus</taxon>
    </lineage>
</organism>
<dbReference type="RefSeq" id="WP_311835298.1">
    <property type="nucleotide sequence ID" value="NZ_JARQBJ010000002.1"/>
</dbReference>
<evidence type="ECO:0000313" key="1">
    <source>
        <dbReference type="EMBL" id="MDT2810066.1"/>
    </source>
</evidence>
<accession>A0AAW8TZF9</accession>
<sequence length="123" mass="14209">MNEEMNELTLNDGTVVKLETKLNIKKMMMINKDFDTDEFAKMSVGGKSMDISVMQGAQAVYVAYRQANMTDYMSFYDFIDQWDFDMGVASTIYNIMMFKKARDAFQQSFDKQAKLITVKNGKK</sequence>
<protein>
    <recommendedName>
        <fullName evidence="3">Bactriophage protein</fullName>
    </recommendedName>
</protein>
<dbReference type="Proteomes" id="UP001256711">
    <property type="component" value="Unassembled WGS sequence"/>
</dbReference>
<evidence type="ECO:0008006" key="3">
    <source>
        <dbReference type="Google" id="ProtNLM"/>
    </source>
</evidence>
<comment type="caution">
    <text evidence="1">The sequence shown here is derived from an EMBL/GenBank/DDBJ whole genome shotgun (WGS) entry which is preliminary data.</text>
</comment>